<gene>
    <name evidence="2" type="ORF">AAE3_LOCUS10085</name>
</gene>
<feature type="compositionally biased region" description="Polar residues" evidence="1">
    <location>
        <begin position="55"/>
        <end position="65"/>
    </location>
</feature>
<evidence type="ECO:0000313" key="2">
    <source>
        <dbReference type="EMBL" id="CAA7267790.1"/>
    </source>
</evidence>
<feature type="region of interest" description="Disordered" evidence="1">
    <location>
        <begin position="1"/>
        <end position="67"/>
    </location>
</feature>
<accession>A0A8S0WFA7</accession>
<evidence type="ECO:0000313" key="3">
    <source>
        <dbReference type="Proteomes" id="UP000467700"/>
    </source>
</evidence>
<dbReference type="EMBL" id="CACVBS010000063">
    <property type="protein sequence ID" value="CAA7267790.1"/>
    <property type="molecule type" value="Genomic_DNA"/>
</dbReference>
<organism evidence="2 3">
    <name type="scientific">Cyclocybe aegerita</name>
    <name type="common">Black poplar mushroom</name>
    <name type="synonym">Agrocybe aegerita</name>
    <dbReference type="NCBI Taxonomy" id="1973307"/>
    <lineage>
        <taxon>Eukaryota</taxon>
        <taxon>Fungi</taxon>
        <taxon>Dikarya</taxon>
        <taxon>Basidiomycota</taxon>
        <taxon>Agaricomycotina</taxon>
        <taxon>Agaricomycetes</taxon>
        <taxon>Agaricomycetidae</taxon>
        <taxon>Agaricales</taxon>
        <taxon>Agaricineae</taxon>
        <taxon>Bolbitiaceae</taxon>
        <taxon>Cyclocybe</taxon>
    </lineage>
</organism>
<protein>
    <submittedName>
        <fullName evidence="2">Uncharacterized protein</fullName>
    </submittedName>
</protein>
<reference evidence="2 3" key="1">
    <citation type="submission" date="2020-01" db="EMBL/GenBank/DDBJ databases">
        <authorList>
            <person name="Gupta K D."/>
        </authorList>
    </citation>
    <scope>NUCLEOTIDE SEQUENCE [LARGE SCALE GENOMIC DNA]</scope>
</reference>
<name>A0A8S0WFA7_CYCAE</name>
<dbReference type="AlphaFoldDB" id="A0A8S0WFA7"/>
<comment type="caution">
    <text evidence="2">The sequence shown here is derived from an EMBL/GenBank/DDBJ whole genome shotgun (WGS) entry which is preliminary data.</text>
</comment>
<dbReference type="Proteomes" id="UP000467700">
    <property type="component" value="Unassembled WGS sequence"/>
</dbReference>
<feature type="compositionally biased region" description="Polar residues" evidence="1">
    <location>
        <begin position="8"/>
        <end position="20"/>
    </location>
</feature>
<evidence type="ECO:0000256" key="1">
    <source>
        <dbReference type="SAM" id="MobiDB-lite"/>
    </source>
</evidence>
<sequence>MPAPASPTWHTNPAQSNHSTIPHALPPTPAPNLPQFQNTPAIPHAPPPIAAAGGSTHSNGTQPSTGDGVDIEVGPLLWGRDITGQARALINHLPNAPQVTFNIHARHGRTNFIIVHFPDFKTADSFVKTWHYATPPQYSRLYVSLMGN</sequence>
<keyword evidence="3" id="KW-1185">Reference proteome</keyword>
<proteinExistence type="predicted"/>
<dbReference type="OrthoDB" id="3066169at2759"/>